<reference evidence="1" key="1">
    <citation type="submission" date="2022-10" db="EMBL/GenBank/DDBJ databases">
        <title>Culturing micro-colonial fungi from biological soil crusts in the Mojave desert and describing Neophaeococcomyces mojavensis, and introducing the new genera and species Taxawa tesnikishii.</title>
        <authorList>
            <person name="Kurbessoian T."/>
            <person name="Stajich J.E."/>
        </authorList>
    </citation>
    <scope>NUCLEOTIDE SEQUENCE</scope>
    <source>
        <strain evidence="1">JES_112</strain>
    </source>
</reference>
<comment type="caution">
    <text evidence="1">The sequence shown here is derived from an EMBL/GenBank/DDBJ whole genome shotgun (WGS) entry which is preliminary data.</text>
</comment>
<proteinExistence type="predicted"/>
<sequence>MFPFGQAARRLSTRPVLRTAPLPKNVVPSRYLTITRSVRAATAAQKGDHAADAAHHDSHGSHDSHYDPPGGWLWGIRPGEKAEREGWEIPFYVMCAGYIVAIVAYSMKEDTSIQTWALEEARRRLEKEGLLEDPNPSGSSSGPETGAQQGTGIFRA</sequence>
<evidence type="ECO:0000313" key="2">
    <source>
        <dbReference type="Proteomes" id="UP001172386"/>
    </source>
</evidence>
<protein>
    <submittedName>
        <fullName evidence="1">Uncharacterized protein</fullName>
    </submittedName>
</protein>
<organism evidence="1 2">
    <name type="scientific">Neophaeococcomyces mojaviensis</name>
    <dbReference type="NCBI Taxonomy" id="3383035"/>
    <lineage>
        <taxon>Eukaryota</taxon>
        <taxon>Fungi</taxon>
        <taxon>Dikarya</taxon>
        <taxon>Ascomycota</taxon>
        <taxon>Pezizomycotina</taxon>
        <taxon>Eurotiomycetes</taxon>
        <taxon>Chaetothyriomycetidae</taxon>
        <taxon>Chaetothyriales</taxon>
        <taxon>Chaetothyriales incertae sedis</taxon>
        <taxon>Neophaeococcomyces</taxon>
    </lineage>
</organism>
<accession>A0ACC2ZVG3</accession>
<gene>
    <name evidence="1" type="ORF">H2198_009073</name>
</gene>
<dbReference type="EMBL" id="JAPDRQ010000242">
    <property type="protein sequence ID" value="KAJ9651660.1"/>
    <property type="molecule type" value="Genomic_DNA"/>
</dbReference>
<name>A0ACC2ZVG3_9EURO</name>
<keyword evidence="2" id="KW-1185">Reference proteome</keyword>
<dbReference type="Proteomes" id="UP001172386">
    <property type="component" value="Unassembled WGS sequence"/>
</dbReference>
<evidence type="ECO:0000313" key="1">
    <source>
        <dbReference type="EMBL" id="KAJ9651660.1"/>
    </source>
</evidence>